<dbReference type="PANTHER" id="PTHR31891:SF1">
    <property type="entry name" value="FORMAMIDASE C869.04-RELATED"/>
    <property type="match status" value="1"/>
</dbReference>
<gene>
    <name evidence="1" type="ORF">PRVXH_000134</name>
</gene>
<dbReference type="EMBL" id="CP159485">
    <property type="protein sequence ID" value="XCI28846.1"/>
    <property type="molecule type" value="Genomic_DNA"/>
</dbReference>
<dbReference type="GO" id="GO:0016811">
    <property type="term" value="F:hydrolase activity, acting on carbon-nitrogen (but not peptide) bonds, in linear amides"/>
    <property type="evidence" value="ECO:0007669"/>
    <property type="project" value="InterPro"/>
</dbReference>
<organism evidence="1">
    <name type="scientific">Proteinivorax hydrogeniformans</name>
    <dbReference type="NCBI Taxonomy" id="1826727"/>
    <lineage>
        <taxon>Bacteria</taxon>
        <taxon>Bacillati</taxon>
        <taxon>Bacillota</taxon>
        <taxon>Clostridia</taxon>
        <taxon>Eubacteriales</taxon>
        <taxon>Proteinivoracaceae</taxon>
        <taxon>Proteinivorax</taxon>
    </lineage>
</organism>
<name>A0AAU8HTH3_9FIRM</name>
<dbReference type="Gene3D" id="2.40.10.120">
    <property type="match status" value="1"/>
</dbReference>
<sequence length="298" mass="32792">MKVKTMHKFDQKTMPIASLHLGEKAIVEVSDTFNGQVEGETLFLDKLKVDKLNPATGPFYIKSTSPNETLVVDIHEIKLDTMGASVVLKDLGVLGEKVENSTKYLYHLNDQKVKVDNQDLEISPFISILGNTPEAPISTGVPESHGGKLDCPSIKKNSKVLLPIFYPGSLLALGGIKAIQGYGQVGGTGIECSGELTFSCSKMMLDSLKNPMVISEDSYEILCSDYSIDKAIHKAANQWCQLLMEICGFSFTKSYHYLSILADTRVVQVVNPNVTVSLSISRKNILERVKIFFEPLDN</sequence>
<dbReference type="Gene3D" id="2.60.120.580">
    <property type="entry name" value="Acetamidase/Formamidase-like domains"/>
    <property type="match status" value="1"/>
</dbReference>
<dbReference type="RefSeq" id="WP_353893398.1">
    <property type="nucleotide sequence ID" value="NZ_CP159485.1"/>
</dbReference>
<reference evidence="1" key="1">
    <citation type="journal article" date="2018" name="Antonie Van Leeuwenhoek">
        <title>Proteinivorax hydrogeniformans sp. nov., an anaerobic, haloalkaliphilic bacterium fermenting proteinaceous compounds with high hydrogen production.</title>
        <authorList>
            <person name="Boltyanskaya Y."/>
            <person name="Detkova E."/>
            <person name="Pimenov N."/>
            <person name="Kevbrin V."/>
        </authorList>
    </citation>
    <scope>NUCLEOTIDE SEQUENCE</scope>
    <source>
        <strain evidence="1">Z-710</strain>
    </source>
</reference>
<dbReference type="PANTHER" id="PTHR31891">
    <property type="entry name" value="FORMAMIDASE C869.04-RELATED"/>
    <property type="match status" value="1"/>
</dbReference>
<dbReference type="SUPFAM" id="SSF141130">
    <property type="entry name" value="Acetamidase/Formamidase-like"/>
    <property type="match status" value="1"/>
</dbReference>
<protein>
    <submittedName>
        <fullName evidence="1">Acetamidase/formamidase family protein</fullName>
    </submittedName>
</protein>
<evidence type="ECO:0000313" key="1">
    <source>
        <dbReference type="EMBL" id="XCI28846.1"/>
    </source>
</evidence>
<accession>A0AAU8HTH3</accession>
<proteinExistence type="predicted"/>
<dbReference type="AlphaFoldDB" id="A0AAU8HTH3"/>
<dbReference type="Gene3D" id="3.10.28.20">
    <property type="entry name" value="Acetamidase/Formamidase-like domains"/>
    <property type="match status" value="1"/>
</dbReference>
<dbReference type="InterPro" id="IPR004304">
    <property type="entry name" value="FmdA_AmdA"/>
</dbReference>
<dbReference type="Pfam" id="PF03069">
    <property type="entry name" value="FmdA_AmdA"/>
    <property type="match status" value="1"/>
</dbReference>
<reference evidence="1" key="2">
    <citation type="submission" date="2024-06" db="EMBL/GenBank/DDBJ databases">
        <authorList>
            <person name="Petrova K.O."/>
            <person name="Toshchakov S.V."/>
            <person name="Boltjanskaja Y.V."/>
            <person name="Kevbrin V.V."/>
        </authorList>
    </citation>
    <scope>NUCLEOTIDE SEQUENCE</scope>
    <source>
        <strain evidence="1">Z-710</strain>
    </source>
</reference>